<dbReference type="GO" id="GO:0006310">
    <property type="term" value="P:DNA recombination"/>
    <property type="evidence" value="ECO:0007669"/>
    <property type="project" value="TreeGrafter"/>
</dbReference>
<feature type="domain" description="Toprim" evidence="10">
    <location>
        <begin position="1"/>
        <end position="134"/>
    </location>
</feature>
<dbReference type="NCBIfam" id="TIGR01056">
    <property type="entry name" value="topB"/>
    <property type="match status" value="1"/>
</dbReference>
<evidence type="ECO:0000256" key="6">
    <source>
        <dbReference type="ARBA" id="ARBA00023125"/>
    </source>
</evidence>
<evidence type="ECO:0000256" key="8">
    <source>
        <dbReference type="HAMAP-Rule" id="MF_00953"/>
    </source>
</evidence>
<dbReference type="Pfam" id="PF01751">
    <property type="entry name" value="Toprim"/>
    <property type="match status" value="1"/>
</dbReference>
<keyword evidence="7 8" id="KW-0413">Isomerase</keyword>
<organism evidence="12 13">
    <name type="scientific">Franconibacter pulveris</name>
    <dbReference type="NCBI Taxonomy" id="435910"/>
    <lineage>
        <taxon>Bacteria</taxon>
        <taxon>Pseudomonadati</taxon>
        <taxon>Pseudomonadota</taxon>
        <taxon>Gammaproteobacteria</taxon>
        <taxon>Enterobacterales</taxon>
        <taxon>Enterobacteriaceae</taxon>
        <taxon>Franconibacter</taxon>
    </lineage>
</organism>
<dbReference type="PATRIC" id="fig|1656095.3.peg.721"/>
<keyword evidence="5 8" id="KW-0799">Topoisomerase</keyword>
<dbReference type="Gene3D" id="3.40.50.140">
    <property type="match status" value="1"/>
</dbReference>
<dbReference type="Gene3D" id="2.70.20.10">
    <property type="entry name" value="Topoisomerase I, domain 3"/>
    <property type="match status" value="1"/>
</dbReference>
<evidence type="ECO:0000313" key="12">
    <source>
        <dbReference type="EMBL" id="KMV33850.1"/>
    </source>
</evidence>
<accession>A0A0J8VMV6</accession>
<feature type="site" description="Interaction with DNA" evidence="8">
    <location>
        <position position="170"/>
    </location>
</feature>
<dbReference type="GO" id="GO:0006281">
    <property type="term" value="P:DNA repair"/>
    <property type="evidence" value="ECO:0007669"/>
    <property type="project" value="TreeGrafter"/>
</dbReference>
<feature type="domain" description="Topo IA-type catalytic" evidence="11">
    <location>
        <begin position="155"/>
        <end position="603"/>
    </location>
</feature>
<dbReference type="GO" id="GO:0043597">
    <property type="term" value="C:cytoplasmic replication fork"/>
    <property type="evidence" value="ECO:0007669"/>
    <property type="project" value="TreeGrafter"/>
</dbReference>
<feature type="binding site" evidence="8">
    <location>
        <position position="103"/>
    </location>
    <ligand>
        <name>Mg(2+)</name>
        <dbReference type="ChEBI" id="CHEBI:18420"/>
        <label>2</label>
    </ligand>
</feature>
<dbReference type="InterPro" id="IPR003601">
    <property type="entry name" value="Topo_IA_2"/>
</dbReference>
<keyword evidence="4 8" id="KW-0460">Magnesium</keyword>
<evidence type="ECO:0000256" key="7">
    <source>
        <dbReference type="ARBA" id="ARBA00023235"/>
    </source>
</evidence>
<dbReference type="EC" id="5.6.2.1" evidence="8"/>
<dbReference type="GO" id="GO:0003677">
    <property type="term" value="F:DNA binding"/>
    <property type="evidence" value="ECO:0007669"/>
    <property type="project" value="UniProtKB-KW"/>
</dbReference>
<dbReference type="SMART" id="SM00437">
    <property type="entry name" value="TOP1Ac"/>
    <property type="match status" value="1"/>
</dbReference>
<feature type="site" description="Interaction with DNA" evidence="8">
    <location>
        <position position="178"/>
    </location>
</feature>
<feature type="compositionally biased region" description="Basic residues" evidence="9">
    <location>
        <begin position="624"/>
        <end position="640"/>
    </location>
</feature>
<protein>
    <recommendedName>
        <fullName evidence="8">DNA topoisomerase 3</fullName>
        <ecNumber evidence="8">5.6.2.1</ecNumber>
    </recommendedName>
    <alternativeName>
        <fullName evidence="8">DNA topoisomerase III</fullName>
    </alternativeName>
</protein>
<dbReference type="InterPro" id="IPR000380">
    <property type="entry name" value="Topo_IA"/>
</dbReference>
<dbReference type="RefSeq" id="WP_048888236.1">
    <property type="nucleotide sequence ID" value="NZ_LFEJ01000018.1"/>
</dbReference>
<dbReference type="PROSITE" id="PS50880">
    <property type="entry name" value="TOPRIM"/>
    <property type="match status" value="1"/>
</dbReference>
<evidence type="ECO:0000256" key="4">
    <source>
        <dbReference type="ARBA" id="ARBA00022842"/>
    </source>
</evidence>
<dbReference type="FunFam" id="3.40.50.140:FF:000004">
    <property type="entry name" value="DNA topoisomerase 3"/>
    <property type="match status" value="1"/>
</dbReference>
<evidence type="ECO:0000256" key="2">
    <source>
        <dbReference type="ARBA" id="ARBA00009446"/>
    </source>
</evidence>
<keyword evidence="3 8" id="KW-0479">Metal-binding</keyword>
<dbReference type="PANTHER" id="PTHR11390">
    <property type="entry name" value="PROKARYOTIC DNA TOPOISOMERASE"/>
    <property type="match status" value="1"/>
</dbReference>
<dbReference type="SUPFAM" id="SSF56712">
    <property type="entry name" value="Prokaryotic type I DNA topoisomerase"/>
    <property type="match status" value="1"/>
</dbReference>
<dbReference type="InterPro" id="IPR006171">
    <property type="entry name" value="TOPRIM_dom"/>
</dbReference>
<evidence type="ECO:0000256" key="5">
    <source>
        <dbReference type="ARBA" id="ARBA00023029"/>
    </source>
</evidence>
<reference evidence="12 13" key="1">
    <citation type="submission" date="2015-06" db="EMBL/GenBank/DDBJ databases">
        <title>Genome sequencing of Cronobacter sp. strain DJ34 isolated from petroleum contaminated sludge of Duliajan Oil Fields, Assam, India.</title>
        <authorList>
            <person name="Pal S."/>
            <person name="Banerjee T.D."/>
            <person name="Roy A."/>
            <person name="Sar P."/>
            <person name="Kazy S.K."/>
        </authorList>
    </citation>
    <scope>NUCLEOTIDE SEQUENCE [LARGE SCALE GENOMIC DNA]</scope>
    <source>
        <strain evidence="12 13">DJ34</strain>
    </source>
</reference>
<comment type="function">
    <text evidence="8">Releases the supercoiling and torsional tension of DNA, which is introduced during the DNA replication and transcription, by transiently cleaving and rejoining one strand of the DNA duplex. Introduces a single-strand break via transesterification at a target site in duplex DNA. The scissile phosphodiester is attacked by the catalytic tyrosine of the enzyme, resulting in the formation of a DNA-(5'-phosphotyrosyl)-enzyme intermediate and the expulsion of a 3'-OH DNA strand. The free DNA strand then undergoes passage around the unbroken strand, thus removing DNA supercoils. Finally, in the religation step, the DNA 3'-OH attacks the covalent intermediate to expel the active-site tyrosine and restore the DNA phosphodiester backbone.</text>
</comment>
<dbReference type="PRINTS" id="PR00417">
    <property type="entry name" value="PRTPISMRASEI"/>
</dbReference>
<dbReference type="NCBIfam" id="NF005829">
    <property type="entry name" value="PRK07726.1"/>
    <property type="match status" value="1"/>
</dbReference>
<dbReference type="InterPro" id="IPR003602">
    <property type="entry name" value="Topo_IA_DNA-bd_dom"/>
</dbReference>
<feature type="binding site" evidence="8">
    <location>
        <position position="105"/>
    </location>
    <ligand>
        <name>Mg(2+)</name>
        <dbReference type="ChEBI" id="CHEBI:18420"/>
        <label>2</label>
    </ligand>
</feature>
<dbReference type="HAMAP" id="MF_00953">
    <property type="entry name" value="Topoisom_3_prok"/>
    <property type="match status" value="1"/>
</dbReference>
<gene>
    <name evidence="8" type="primary">topB</name>
    <name evidence="12" type="ORF">ACH50_14150</name>
</gene>
<comment type="cofactor">
    <cofactor evidence="8">
        <name>Mg(2+)</name>
        <dbReference type="ChEBI" id="CHEBI:18420"/>
    </cofactor>
    <text evidence="8">Binds two Mg(2+) per subunit.</text>
</comment>
<dbReference type="FunFam" id="1.10.460.10:FF:000004">
    <property type="entry name" value="DNA topoisomerase 3"/>
    <property type="match status" value="1"/>
</dbReference>
<dbReference type="InterPro" id="IPR013497">
    <property type="entry name" value="Topo_IA_cen"/>
</dbReference>
<dbReference type="InterPro" id="IPR013825">
    <property type="entry name" value="Topo_IA_cen_sub2"/>
</dbReference>
<comment type="caution">
    <text evidence="12">The sequence shown here is derived from an EMBL/GenBank/DDBJ whole genome shotgun (WGS) entry which is preliminary data.</text>
</comment>
<dbReference type="SMART" id="SM00436">
    <property type="entry name" value="TOP1Bc"/>
    <property type="match status" value="1"/>
</dbReference>
<comment type="similarity">
    <text evidence="2 8">Belongs to the type IA topoisomerase family.</text>
</comment>
<feature type="site" description="Interaction with DNA" evidence="8">
    <location>
        <position position="330"/>
    </location>
</feature>
<keyword evidence="6 8" id="KW-0238">DNA-binding</keyword>
<dbReference type="GO" id="GO:0000287">
    <property type="term" value="F:magnesium ion binding"/>
    <property type="evidence" value="ECO:0007669"/>
    <property type="project" value="UniProtKB-UniRule"/>
</dbReference>
<feature type="binding site" evidence="8">
    <location>
        <position position="7"/>
    </location>
    <ligand>
        <name>Mg(2+)</name>
        <dbReference type="ChEBI" id="CHEBI:18420"/>
        <label>1</label>
        <note>catalytic</note>
    </ligand>
</feature>
<dbReference type="OrthoDB" id="9803554at2"/>
<dbReference type="InterPro" id="IPR034144">
    <property type="entry name" value="TOPRIM_TopoIII"/>
</dbReference>
<dbReference type="InterPro" id="IPR023405">
    <property type="entry name" value="Topo_IA_core_domain"/>
</dbReference>
<dbReference type="Gene3D" id="1.10.290.10">
    <property type="entry name" value="Topoisomerase I, domain 4"/>
    <property type="match status" value="1"/>
</dbReference>
<dbReference type="PROSITE" id="PS00396">
    <property type="entry name" value="TOPO_IA_1"/>
    <property type="match status" value="1"/>
</dbReference>
<dbReference type="EMBL" id="LFEJ01000018">
    <property type="protein sequence ID" value="KMV33850.1"/>
    <property type="molecule type" value="Genomic_DNA"/>
</dbReference>
<dbReference type="GO" id="GO:0003917">
    <property type="term" value="F:DNA topoisomerase type I (single strand cut, ATP-independent) activity"/>
    <property type="evidence" value="ECO:0007669"/>
    <property type="project" value="UniProtKB-UniRule"/>
</dbReference>
<dbReference type="InterPro" id="IPR013826">
    <property type="entry name" value="Topo_IA_cen_sub3"/>
</dbReference>
<evidence type="ECO:0000313" key="13">
    <source>
        <dbReference type="Proteomes" id="UP000037315"/>
    </source>
</evidence>
<evidence type="ECO:0000259" key="11">
    <source>
        <dbReference type="PROSITE" id="PS52039"/>
    </source>
</evidence>
<feature type="binding site" evidence="8">
    <location>
        <position position="103"/>
    </location>
    <ligand>
        <name>Mg(2+)</name>
        <dbReference type="ChEBI" id="CHEBI:18420"/>
        <label>1</label>
        <note>catalytic</note>
    </ligand>
</feature>
<proteinExistence type="inferred from homology"/>
<comment type="caution">
    <text evidence="8">Lacks conserved residue(s) required for the propagation of feature annotation.</text>
</comment>
<dbReference type="Pfam" id="PF01131">
    <property type="entry name" value="Topoisom_bac"/>
    <property type="match status" value="1"/>
</dbReference>
<dbReference type="PANTHER" id="PTHR11390:SF21">
    <property type="entry name" value="DNA TOPOISOMERASE 3-ALPHA"/>
    <property type="match status" value="1"/>
</dbReference>
<feature type="site" description="Interaction with DNA" evidence="8">
    <location>
        <position position="61"/>
    </location>
</feature>
<evidence type="ECO:0000259" key="10">
    <source>
        <dbReference type="PROSITE" id="PS50880"/>
    </source>
</evidence>
<keyword evidence="13" id="KW-1185">Reference proteome</keyword>
<sequence>MRLFIAEKPSLGRAIADVLPKPHRKGDGFIECGNGQVVTWCVGHLLEQAQPDAYDSRYGRWNLADLPIVPEKWQLQPRASVTKQLNVIKKLLREASEVVHAGDPDREGQLLVDEVLDYLQLPAEKRRQVQRCLINDLNPQAVERAISRLRENREFVPLSTSALARARADWLYGINMTRAYTLLGQNAGYQGVLSVGRVQTPVLGLVVRRDEEIENFIPKDYFEVKAHIVTPKDERFVAIWQPSEACEPHQDEEGRLLNRALAEHVVKRIAGQPARVTAYSDKRESEAAPLPFSLSALQIEAAKRFGLSAQNVLDICQKLYETHKLITYPRSDCRYLPEEHFAGRHAVIKAIGVHASDLLPQPAVDPERRNRCWDDKKVDAHHAIIPTARSASVSLNDGEAKVYGLIARQYLMQFCADAVFRKCVIDLDIAGGKFIAKARFLAEAGWRTLLGAKERDEENDGSPLPVVAKDDELLCEHGEVVERQTQPPRHFTDATLLSAMTGIARFVQDKDLKKILRATDGLGTEATRAGIIELLFKRGFLEKQGRYIRSTEPGRALIHALPELAARPDMTAQWESTLTQISEKQCRYQDFMTPLVQTLYALIDQARSAPVRQFRGLAAPQAKGPRKFKGGKKGGGRSKKTGAPASGGAME</sequence>
<name>A0A0J8VMV6_9ENTR</name>
<evidence type="ECO:0000256" key="3">
    <source>
        <dbReference type="ARBA" id="ARBA00022723"/>
    </source>
</evidence>
<dbReference type="Gene3D" id="1.10.460.10">
    <property type="entry name" value="Topoisomerase I, domain 2"/>
    <property type="match status" value="1"/>
</dbReference>
<dbReference type="STRING" id="1121863.GCA_000621185_02966"/>
<dbReference type="InterPro" id="IPR023406">
    <property type="entry name" value="Topo_IA_AS"/>
</dbReference>
<comment type="catalytic activity">
    <reaction evidence="1 8">
        <text>ATP-independent breakage of single-stranded DNA, followed by passage and rejoining.</text>
        <dbReference type="EC" id="5.6.2.1"/>
    </reaction>
</comment>
<feature type="active site" description="O-(5'-phospho-DNA)-tyrosine intermediate" evidence="8">
    <location>
        <position position="328"/>
    </location>
</feature>
<dbReference type="InterPro" id="IPR013824">
    <property type="entry name" value="Topo_IA_cen_sub1"/>
</dbReference>
<dbReference type="FunFam" id="1.10.290.10:FF:000004">
    <property type="entry name" value="DNA topoisomerase 3"/>
    <property type="match status" value="1"/>
</dbReference>
<feature type="region of interest" description="Interaction with DNA" evidence="8">
    <location>
        <begin position="194"/>
        <end position="199"/>
    </location>
</feature>
<dbReference type="SMART" id="SM00493">
    <property type="entry name" value="TOPRIM"/>
    <property type="match status" value="1"/>
</dbReference>
<dbReference type="PROSITE" id="PS52039">
    <property type="entry name" value="TOPO_IA_2"/>
    <property type="match status" value="1"/>
</dbReference>
<dbReference type="CDD" id="cd03362">
    <property type="entry name" value="TOPRIM_TopoIA_TopoIII"/>
    <property type="match status" value="1"/>
</dbReference>
<dbReference type="InterPro" id="IPR005738">
    <property type="entry name" value="TopoIII"/>
</dbReference>
<dbReference type="AlphaFoldDB" id="A0A0J8VMV6"/>
<evidence type="ECO:0000256" key="1">
    <source>
        <dbReference type="ARBA" id="ARBA00000213"/>
    </source>
</evidence>
<dbReference type="GO" id="GO:0006265">
    <property type="term" value="P:DNA topological change"/>
    <property type="evidence" value="ECO:0007669"/>
    <property type="project" value="UniProtKB-UniRule"/>
</dbReference>
<dbReference type="Proteomes" id="UP000037315">
    <property type="component" value="Unassembled WGS sequence"/>
</dbReference>
<dbReference type="CDD" id="cd00186">
    <property type="entry name" value="TOP1Ac"/>
    <property type="match status" value="1"/>
</dbReference>
<evidence type="ECO:0000256" key="9">
    <source>
        <dbReference type="SAM" id="MobiDB-lite"/>
    </source>
</evidence>
<feature type="region of interest" description="Disordered" evidence="9">
    <location>
        <begin position="615"/>
        <end position="651"/>
    </location>
</feature>